<dbReference type="Proteomes" id="UP001642464">
    <property type="component" value="Unassembled WGS sequence"/>
</dbReference>
<proteinExistence type="predicted"/>
<evidence type="ECO:0000313" key="1">
    <source>
        <dbReference type="EMBL" id="CAK9039616.1"/>
    </source>
</evidence>
<organism evidence="1 2">
    <name type="scientific">Durusdinium trenchii</name>
    <dbReference type="NCBI Taxonomy" id="1381693"/>
    <lineage>
        <taxon>Eukaryota</taxon>
        <taxon>Sar</taxon>
        <taxon>Alveolata</taxon>
        <taxon>Dinophyceae</taxon>
        <taxon>Suessiales</taxon>
        <taxon>Symbiodiniaceae</taxon>
        <taxon>Durusdinium</taxon>
    </lineage>
</organism>
<accession>A0ABP0LKB2</accession>
<comment type="caution">
    <text evidence="1">The sequence shown here is derived from an EMBL/GenBank/DDBJ whole genome shotgun (WGS) entry which is preliminary data.</text>
</comment>
<dbReference type="EMBL" id="CAXAMM010016670">
    <property type="protein sequence ID" value="CAK9039616.1"/>
    <property type="molecule type" value="Genomic_DNA"/>
</dbReference>
<protein>
    <submittedName>
        <fullName evidence="1">Big_5 domain-containing protein</fullName>
    </submittedName>
</protein>
<reference evidence="1 2" key="1">
    <citation type="submission" date="2024-02" db="EMBL/GenBank/DDBJ databases">
        <authorList>
            <person name="Chen Y."/>
            <person name="Shah S."/>
            <person name="Dougan E. K."/>
            <person name="Thang M."/>
            <person name="Chan C."/>
        </authorList>
    </citation>
    <scope>NUCLEOTIDE SEQUENCE [LARGE SCALE GENOMIC DNA]</scope>
</reference>
<sequence>MYPAADVFQPRTFPLVRTRGEQNFRQVTIVGDVSPNYLCLSLGHLDSILGSDMQKCKGKPVDITIAAGVFGRVDTTGGLPVALETQLAGLGAP</sequence>
<keyword evidence="2" id="KW-1185">Reference proteome</keyword>
<name>A0ABP0LKB2_9DINO</name>
<gene>
    <name evidence="1" type="ORF">SCF082_LOCUS23184</name>
</gene>
<evidence type="ECO:0000313" key="2">
    <source>
        <dbReference type="Proteomes" id="UP001642464"/>
    </source>
</evidence>